<protein>
    <submittedName>
        <fullName evidence="1">Uncharacterized protein</fullName>
    </submittedName>
</protein>
<gene>
    <name evidence="1" type="ORF">EDD77_11910</name>
</gene>
<name>A0A4R1QNK7_9FIRM</name>
<dbReference type="RefSeq" id="WP_132587393.1">
    <property type="nucleotide sequence ID" value="NZ_CABKVM010000017.1"/>
</dbReference>
<reference evidence="1 2" key="1">
    <citation type="submission" date="2019-03" db="EMBL/GenBank/DDBJ databases">
        <title>Genomic Encyclopedia of Type Strains, Phase IV (KMG-IV): sequencing the most valuable type-strain genomes for metagenomic binning, comparative biology and taxonomic classification.</title>
        <authorList>
            <person name="Goeker M."/>
        </authorList>
    </citation>
    <scope>NUCLEOTIDE SEQUENCE [LARGE SCALE GENOMIC DNA]</scope>
    <source>
        <strain evidence="1 2">DSM 100451</strain>
    </source>
</reference>
<dbReference type="OrthoDB" id="9855274at2"/>
<dbReference type="GeneID" id="97381503"/>
<dbReference type="Proteomes" id="UP000295184">
    <property type="component" value="Unassembled WGS sequence"/>
</dbReference>
<evidence type="ECO:0000313" key="1">
    <source>
        <dbReference type="EMBL" id="TCL54887.1"/>
    </source>
</evidence>
<organism evidence="1 2">
    <name type="scientific">Allofournierella massiliensis</name>
    <dbReference type="NCBI Taxonomy" id="1650663"/>
    <lineage>
        <taxon>Bacteria</taxon>
        <taxon>Bacillati</taxon>
        <taxon>Bacillota</taxon>
        <taxon>Clostridia</taxon>
        <taxon>Eubacteriales</taxon>
        <taxon>Oscillospiraceae</taxon>
        <taxon>Allofournierella</taxon>
    </lineage>
</organism>
<comment type="caution">
    <text evidence="1">The sequence shown here is derived from an EMBL/GenBank/DDBJ whole genome shotgun (WGS) entry which is preliminary data.</text>
</comment>
<accession>A0A4R1QNK7</accession>
<sequence>MFEYKGIPMVNIPVPAEKVDLFHFDPFNPDGHCRCGHDGNHGCRKCCHKHESNANEASQ</sequence>
<dbReference type="AlphaFoldDB" id="A0A4R1QNK7"/>
<proteinExistence type="predicted"/>
<evidence type="ECO:0000313" key="2">
    <source>
        <dbReference type="Proteomes" id="UP000295184"/>
    </source>
</evidence>
<dbReference type="EMBL" id="SLUM01000019">
    <property type="protein sequence ID" value="TCL54887.1"/>
    <property type="molecule type" value="Genomic_DNA"/>
</dbReference>